<evidence type="ECO:0000313" key="2">
    <source>
        <dbReference type="Proteomes" id="UP001168821"/>
    </source>
</evidence>
<proteinExistence type="predicted"/>
<comment type="caution">
    <text evidence="1">The sequence shown here is derived from an EMBL/GenBank/DDBJ whole genome shotgun (WGS) entry which is preliminary data.</text>
</comment>
<dbReference type="EMBL" id="JALNTZ010000006">
    <property type="protein sequence ID" value="KAJ3649259.1"/>
    <property type="molecule type" value="Genomic_DNA"/>
</dbReference>
<gene>
    <name evidence="1" type="ORF">Zmor_021012</name>
</gene>
<protein>
    <submittedName>
        <fullName evidence="1">Uncharacterized protein</fullName>
    </submittedName>
</protein>
<evidence type="ECO:0000313" key="1">
    <source>
        <dbReference type="EMBL" id="KAJ3649259.1"/>
    </source>
</evidence>
<dbReference type="Proteomes" id="UP001168821">
    <property type="component" value="Unassembled WGS sequence"/>
</dbReference>
<sequence>MSSTQHVSRPRHVTARLARSRGVAGESSKWWIFNGDRGGACINLSREQRQVGVKAVPSLNQSRRTPYCCEGVVVPLSNPLDTRYDRFHCEAHSNRSEAATLRHVVTANLERGDGEMRRRFRAMFSFFAVAV</sequence>
<keyword evidence="2" id="KW-1185">Reference proteome</keyword>
<accession>A0AA38I8J0</accession>
<name>A0AA38I8J0_9CUCU</name>
<organism evidence="1 2">
    <name type="scientific">Zophobas morio</name>
    <dbReference type="NCBI Taxonomy" id="2755281"/>
    <lineage>
        <taxon>Eukaryota</taxon>
        <taxon>Metazoa</taxon>
        <taxon>Ecdysozoa</taxon>
        <taxon>Arthropoda</taxon>
        <taxon>Hexapoda</taxon>
        <taxon>Insecta</taxon>
        <taxon>Pterygota</taxon>
        <taxon>Neoptera</taxon>
        <taxon>Endopterygota</taxon>
        <taxon>Coleoptera</taxon>
        <taxon>Polyphaga</taxon>
        <taxon>Cucujiformia</taxon>
        <taxon>Tenebrionidae</taxon>
        <taxon>Zophobas</taxon>
    </lineage>
</organism>
<dbReference type="AlphaFoldDB" id="A0AA38I8J0"/>
<reference evidence="1" key="1">
    <citation type="journal article" date="2023" name="G3 (Bethesda)">
        <title>Whole genome assemblies of Zophobas morio and Tenebrio molitor.</title>
        <authorList>
            <person name="Kaur S."/>
            <person name="Stinson S.A."/>
            <person name="diCenzo G.C."/>
        </authorList>
    </citation>
    <scope>NUCLEOTIDE SEQUENCE</scope>
    <source>
        <strain evidence="1">QUZm001</strain>
    </source>
</reference>